<feature type="transmembrane region" description="Helical" evidence="1">
    <location>
        <begin position="346"/>
        <end position="364"/>
    </location>
</feature>
<sequence>MRWLLNSMVCILILLTPDIGFAEGPPKDKSLLVPIEGELNPIIASFVKEEIGRAQKEKFAFVILKLSLTGDFSPALLHTLKTIQNSKLPIVAFVPRQDSPPSLARTFLLEASHLAAMAPETKFGRAPPEDDLDIPLPPEEAAEKNKTMIQQTALLKTLASSQGRKTTWVEEVVREGKSFSAEEAINLGAIDLAAENLDTLLEKANGRSVHVLSQTIILNTQKLELSESEVPEILEAMQTLANPEITQWVVIAGIVLLLLDFLVFGAVVPGAIGLICLVLMLFASGLISPPTAGWTFIVMGLLLLFLEGVVAAMGLIAICGAVSLIFGILILLGHHFPDLLISDTTVIFAVSLGTLFSIGLLSLIKKIYKKFNKGKEEESPA</sequence>
<keyword evidence="1" id="KW-1133">Transmembrane helix</keyword>
<organism evidence="4 5">
    <name type="scientific">Candidatus Nitronauta litoralis</name>
    <dbReference type="NCBI Taxonomy" id="2705533"/>
    <lineage>
        <taxon>Bacteria</taxon>
        <taxon>Pseudomonadati</taxon>
        <taxon>Nitrospinota/Tectimicrobiota group</taxon>
        <taxon>Nitrospinota</taxon>
        <taxon>Nitrospinia</taxon>
        <taxon>Nitrospinales</taxon>
        <taxon>Nitrospinaceae</taxon>
        <taxon>Candidatus Nitronauta</taxon>
    </lineage>
</organism>
<feature type="transmembrane region" description="Helical" evidence="1">
    <location>
        <begin position="271"/>
        <end position="287"/>
    </location>
</feature>
<dbReference type="AlphaFoldDB" id="A0A7T0BT94"/>
<evidence type="ECO:0000313" key="4">
    <source>
        <dbReference type="EMBL" id="QPJ60550.1"/>
    </source>
</evidence>
<dbReference type="PANTHER" id="PTHR33507">
    <property type="entry name" value="INNER MEMBRANE PROTEIN YBBJ"/>
    <property type="match status" value="1"/>
</dbReference>
<dbReference type="SUPFAM" id="SSF52096">
    <property type="entry name" value="ClpP/crotonase"/>
    <property type="match status" value="1"/>
</dbReference>
<dbReference type="PANTHER" id="PTHR33507:SF7">
    <property type="entry name" value="HYPOTHETICAL MEMBRANE PROTEIN, CONSERVED"/>
    <property type="match status" value="1"/>
</dbReference>
<accession>A0A7T0BT94</accession>
<evidence type="ECO:0000259" key="3">
    <source>
        <dbReference type="Pfam" id="PF24961"/>
    </source>
</evidence>
<dbReference type="Proteomes" id="UP000594688">
    <property type="component" value="Chromosome"/>
</dbReference>
<evidence type="ECO:0000256" key="2">
    <source>
        <dbReference type="SAM" id="SignalP"/>
    </source>
</evidence>
<dbReference type="Gene3D" id="3.90.226.10">
    <property type="entry name" value="2-enoyl-CoA Hydratase, Chain A, domain 1"/>
    <property type="match status" value="1"/>
</dbReference>
<feature type="domain" description="NfeD integral membrane" evidence="3">
    <location>
        <begin position="249"/>
        <end position="358"/>
    </location>
</feature>
<dbReference type="KEGG" id="nli:G3M70_01055"/>
<feature type="signal peptide" evidence="2">
    <location>
        <begin position="1"/>
        <end position="22"/>
    </location>
</feature>
<keyword evidence="1" id="KW-0472">Membrane</keyword>
<protein>
    <recommendedName>
        <fullName evidence="3">NfeD integral membrane domain-containing protein</fullName>
    </recommendedName>
</protein>
<dbReference type="EMBL" id="CP048685">
    <property type="protein sequence ID" value="QPJ60550.1"/>
    <property type="molecule type" value="Genomic_DNA"/>
</dbReference>
<dbReference type="InterPro" id="IPR056739">
    <property type="entry name" value="NfeD_membrane"/>
</dbReference>
<feature type="chain" id="PRO_5032625736" description="NfeD integral membrane domain-containing protein" evidence="2">
    <location>
        <begin position="23"/>
        <end position="381"/>
    </location>
</feature>
<keyword evidence="2" id="KW-0732">Signal</keyword>
<name>A0A7T0BT94_9BACT</name>
<keyword evidence="1" id="KW-0812">Transmembrane</keyword>
<reference evidence="4 5" key="1">
    <citation type="submission" date="2020-02" db="EMBL/GenBank/DDBJ databases">
        <title>Genomic and physiological characterization of two novel Nitrospinaceae genera.</title>
        <authorList>
            <person name="Mueller A.J."/>
            <person name="Jung M.-Y."/>
            <person name="Strachan C.R."/>
            <person name="Herbold C.W."/>
            <person name="Kirkegaard R.H."/>
            <person name="Daims H."/>
        </authorList>
    </citation>
    <scope>NUCLEOTIDE SEQUENCE [LARGE SCALE GENOMIC DNA]</scope>
    <source>
        <strain evidence="4">EB</strain>
    </source>
</reference>
<feature type="transmembrane region" description="Helical" evidence="1">
    <location>
        <begin position="293"/>
        <end position="310"/>
    </location>
</feature>
<dbReference type="InterPro" id="IPR029045">
    <property type="entry name" value="ClpP/crotonase-like_dom_sf"/>
</dbReference>
<dbReference type="Pfam" id="PF24961">
    <property type="entry name" value="NfeD_membrane"/>
    <property type="match status" value="1"/>
</dbReference>
<evidence type="ECO:0000313" key="5">
    <source>
        <dbReference type="Proteomes" id="UP000594688"/>
    </source>
</evidence>
<proteinExistence type="predicted"/>
<gene>
    <name evidence="4" type="ORF">G3M70_01055</name>
</gene>
<dbReference type="InterPro" id="IPR052165">
    <property type="entry name" value="Membrane_assoc_protease"/>
</dbReference>
<evidence type="ECO:0000256" key="1">
    <source>
        <dbReference type="SAM" id="Phobius"/>
    </source>
</evidence>